<dbReference type="Pfam" id="PF16653">
    <property type="entry name" value="Sacchrp_dh_C"/>
    <property type="match status" value="1"/>
</dbReference>
<dbReference type="Gene3D" id="1.10.1870.10">
    <property type="entry name" value="Domain 3, Saccharopine reductase"/>
    <property type="match status" value="1"/>
</dbReference>
<sequence>MEDAEPRVKKKKIKPGSFQGLGLSSPTYKAIMRMGYKVPTPIQRKTIPTILEGQDMVAMARTGSGKTAAFLIPMVERLQSHSTSVGFRGVVLSPTRELAMQTAKFCRQLCKFGDLRCCLLVGGQGMEAQFEHLANNPDMVIATPGRLMHHILEAELSLSRVEILVFDEADRLFELGFAEQLQKILDATPTSRQCLLFSATLPAQLVSFSRAGIKDPAFVRLDVETSLSESLDLWYLFIRKDEKIAAAISVLRRFHRDEKTTIMFVATKHHVEFFGELLQQQGLPAAMVYGTMDQTARQEQVAKFRKKQARILVTTDVAARGVDIPLLDHVLNFDFPSSAKLFIHRCGRTARAGRSGLAASLVTLDDLPYTVELMTFLGHKLQLPGQDDSDRKTPVIGALPPLDHEMEAISGIITEEGSMLMSLHKSMLASYNLYNKTRPSASKSSVARAKQLLEECGGAAQLQSMLHPSFSTEESAKQHGHQPGSAITSSSDMSYIRTLRGFRPKIEKLGNVLSVNAMRTMEQAKLDAAAVSATVSPEETEAIFAKQTKSRAPSPAADDDDSTAHTAGPSVKPQRDKPRISKKARKQGRQGGAVHDDGDFDVKVYGDSKREAESEQFYLSTAVDLTDEARERGFDMEQYQMDLLPDDSSDIKKAKSVMRWDAKRKKYLPTMVTVDGKALKGQRRNESGKKVKGEAQKSNIYEKWSKATKRRIQKVGEVEDVDALGKLRKTQSNTVDFDAAGEVEDPTVRKPIVPFHGKVSEQYLTHKQKRALNKRAKLDSVLEGEGKKELKTPQQIQLEKKQREKNKLKQKPWLRKQRAKENKEARMKKREEQQMRYGARTKAKMLIFEGPRQWKKRKSDCHKIYLSTTAAEHMVRRRDGQPFDKSSYYSQPDDYEPIFQDTVLPYATVVLNGMYWDARFPRLFSTQDLHRHAVNGRDKLLGVCDITCDADGSVPTRQFASIEQPFHILNAMTEEISPCLDDPGILFHAVDHLPSELPRESSEHFGDCLLPFLPSLASNLAPLSPLPGDALAGSESLPMQIRGAIITEGGQLARDYRYIQQLRGVREGKVVDAVEENISTVPMPPACCTLEFTGHLFDSRLINRVADLCEESVARMQILVLDLGRTVNDESFCSMMVMASSEKSLAKLVAKLQTAATEAGVSHRQATAGALPTASKDFSEPSVSSPGKKVLVLGSGHVAPPLIAYLTRKATEVCVVSVEQKELNALKRMPGNERVQTEVVDVAAAESTPEIARKLEDLVKASDLVISLLPAPMHVGIAKHAIQHGVSMVTASYVSPEMSKLNEEAEKAGVLILNEVGLDPGIDHLSAMSMIDTARSTGAEISRFASLCGGLPSPEAAGSNPLGYKFSWNPRGVLVASQNSARFKEDGLLRDVPGGELLAQGKPITINNAFALDVLPNRDSTMFAELYGLADIPTFFRGTLRFRGFCERMLALSRLGLLQLGPIPGLKDTGSQREWLEQVMFGVFPEASQNESLSASIRTRLASTGSNPEVGLEFLSWLGLLQDQPLPPGCAADRPLDVVAQLLQRPETAYAPGERDLVVMRHELDVRRSDGQLERQVSTLIQYGEPHETAMAKTVGVTAAICAQLILDSPSGHFGFGEWYQPVLRKLEAGWKCKTCKVRPTRSGVAQHRPQDV</sequence>
<feature type="region of interest" description="Disordered" evidence="11">
    <location>
        <begin position="469"/>
        <end position="489"/>
    </location>
</feature>
<dbReference type="InterPro" id="IPR000629">
    <property type="entry name" value="RNA-helicase_DEAD-box_CS"/>
</dbReference>
<dbReference type="SMART" id="SM00490">
    <property type="entry name" value="HELICc"/>
    <property type="match status" value="1"/>
</dbReference>
<dbReference type="GO" id="GO:0005524">
    <property type="term" value="F:ATP binding"/>
    <property type="evidence" value="ECO:0007669"/>
    <property type="project" value="UniProtKB-KW"/>
</dbReference>
<proteinExistence type="inferred from homology"/>
<evidence type="ECO:0000313" key="17">
    <source>
        <dbReference type="EMBL" id="CAL4763905.1"/>
    </source>
</evidence>
<protein>
    <recommendedName>
        <fullName evidence="2">RNA helicase</fullName>
        <ecNumber evidence="2">3.6.4.13</ecNumber>
    </recommendedName>
</protein>
<dbReference type="Pfam" id="PF08147">
    <property type="entry name" value="DBP10CT"/>
    <property type="match status" value="1"/>
</dbReference>
<keyword evidence="7" id="KW-0694">RNA-binding</keyword>
<dbReference type="PROSITE" id="PS00039">
    <property type="entry name" value="DEAD_ATP_HELICASE"/>
    <property type="match status" value="1"/>
</dbReference>
<dbReference type="Pfam" id="PF00271">
    <property type="entry name" value="Helicase_C"/>
    <property type="match status" value="1"/>
</dbReference>
<dbReference type="SUPFAM" id="SSF55347">
    <property type="entry name" value="Glyceraldehyde-3-phosphate dehydrogenase-like, C-terminal domain"/>
    <property type="match status" value="1"/>
</dbReference>
<dbReference type="InterPro" id="IPR005097">
    <property type="entry name" value="Sacchrp_dh_NADP-bd"/>
</dbReference>
<dbReference type="SUPFAM" id="SSF51735">
    <property type="entry name" value="NAD(P)-binding Rossmann-fold domains"/>
    <property type="match status" value="1"/>
</dbReference>
<dbReference type="SMART" id="SM01123">
    <property type="entry name" value="DBP10CT"/>
    <property type="match status" value="1"/>
</dbReference>
<dbReference type="Pfam" id="PF00270">
    <property type="entry name" value="DEAD"/>
    <property type="match status" value="1"/>
</dbReference>
<dbReference type="InterPro" id="IPR014014">
    <property type="entry name" value="RNA_helicase_DEAD_Q_motif"/>
</dbReference>
<reference evidence="15" key="1">
    <citation type="submission" date="2022-10" db="EMBL/GenBank/DDBJ databases">
        <authorList>
            <person name="Chen Y."/>
            <person name="Dougan E. K."/>
            <person name="Chan C."/>
            <person name="Rhodes N."/>
            <person name="Thang M."/>
        </authorList>
    </citation>
    <scope>NUCLEOTIDE SEQUENCE</scope>
</reference>
<dbReference type="EMBL" id="CAMXCT030000280">
    <property type="protein sequence ID" value="CAL4763905.1"/>
    <property type="molecule type" value="Genomic_DNA"/>
</dbReference>
<dbReference type="InterPro" id="IPR050079">
    <property type="entry name" value="DEAD_box_RNA_helicase"/>
</dbReference>
<dbReference type="SUPFAM" id="SSF52540">
    <property type="entry name" value="P-loop containing nucleoside triphosphate hydrolases"/>
    <property type="match status" value="1"/>
</dbReference>
<dbReference type="PANTHER" id="PTHR47959:SF8">
    <property type="entry name" value="RNA HELICASE"/>
    <property type="match status" value="1"/>
</dbReference>
<dbReference type="Gene3D" id="3.40.50.720">
    <property type="entry name" value="NAD(P)-binding Rossmann-like Domain"/>
    <property type="match status" value="2"/>
</dbReference>
<dbReference type="Pfam" id="PF03435">
    <property type="entry name" value="Sacchrp_dh_NADP"/>
    <property type="match status" value="1"/>
</dbReference>
<evidence type="ECO:0000256" key="9">
    <source>
        <dbReference type="ARBA" id="ARBA00047984"/>
    </source>
</evidence>
<comment type="similarity">
    <text evidence="1">Belongs to the DEAD box helicase family. DDX54/DBP10 subfamily.</text>
</comment>
<dbReference type="GO" id="GO:0016787">
    <property type="term" value="F:hydrolase activity"/>
    <property type="evidence" value="ECO:0007669"/>
    <property type="project" value="UniProtKB-KW"/>
</dbReference>
<dbReference type="EMBL" id="CAMXCT020000280">
    <property type="protein sequence ID" value="CAL1129968.1"/>
    <property type="molecule type" value="Genomic_DNA"/>
</dbReference>
<dbReference type="GO" id="GO:0003723">
    <property type="term" value="F:RNA binding"/>
    <property type="evidence" value="ECO:0007669"/>
    <property type="project" value="UniProtKB-KW"/>
</dbReference>
<keyword evidence="18" id="KW-1185">Reference proteome</keyword>
<dbReference type="PROSITE" id="PS51195">
    <property type="entry name" value="Q_MOTIF"/>
    <property type="match status" value="1"/>
</dbReference>
<dbReference type="InterPro" id="IPR043009">
    <property type="entry name" value="LOR/SDH_bifunc_enz_cons_dom_sf"/>
</dbReference>
<dbReference type="PROSITE" id="PS51192">
    <property type="entry name" value="HELICASE_ATP_BIND_1"/>
    <property type="match status" value="1"/>
</dbReference>
<dbReference type="InterPro" id="IPR027417">
    <property type="entry name" value="P-loop_NTPase"/>
</dbReference>
<evidence type="ECO:0000259" key="12">
    <source>
        <dbReference type="PROSITE" id="PS51192"/>
    </source>
</evidence>
<dbReference type="EMBL" id="CAMXCT010000280">
    <property type="protein sequence ID" value="CAI3976593.1"/>
    <property type="molecule type" value="Genomic_DNA"/>
</dbReference>
<comment type="caution">
    <text evidence="15">The sequence shown here is derived from an EMBL/GenBank/DDBJ whole genome shotgun (WGS) entry which is preliminary data.</text>
</comment>
<dbReference type="GO" id="GO:0005829">
    <property type="term" value="C:cytosol"/>
    <property type="evidence" value="ECO:0007669"/>
    <property type="project" value="TreeGrafter"/>
</dbReference>
<keyword evidence="6" id="KW-0067">ATP-binding</keyword>
<dbReference type="InterPro" id="IPR014001">
    <property type="entry name" value="Helicase_ATP-bd"/>
</dbReference>
<evidence type="ECO:0000256" key="2">
    <source>
        <dbReference type="ARBA" id="ARBA00012552"/>
    </source>
</evidence>
<dbReference type="GO" id="GO:0003724">
    <property type="term" value="F:RNA helicase activity"/>
    <property type="evidence" value="ECO:0007669"/>
    <property type="project" value="UniProtKB-EC"/>
</dbReference>
<dbReference type="InterPro" id="IPR036291">
    <property type="entry name" value="NAD(P)-bd_dom_sf"/>
</dbReference>
<dbReference type="CDD" id="cd17959">
    <property type="entry name" value="DEADc_DDX54"/>
    <property type="match status" value="1"/>
</dbReference>
<feature type="domain" description="Helicase C-terminal" evidence="13">
    <location>
        <begin position="230"/>
        <end position="396"/>
    </location>
</feature>
<dbReference type="Proteomes" id="UP001152797">
    <property type="component" value="Unassembled WGS sequence"/>
</dbReference>
<dbReference type="EC" id="3.6.4.13" evidence="2"/>
<evidence type="ECO:0000256" key="3">
    <source>
        <dbReference type="ARBA" id="ARBA00022741"/>
    </source>
</evidence>
<dbReference type="InterPro" id="IPR033517">
    <property type="entry name" value="DDX54/DBP10_DEAD-box_helicase"/>
</dbReference>
<evidence type="ECO:0000256" key="8">
    <source>
        <dbReference type="ARBA" id="ARBA00023027"/>
    </source>
</evidence>
<evidence type="ECO:0000313" key="15">
    <source>
        <dbReference type="EMBL" id="CAI3976593.1"/>
    </source>
</evidence>
<evidence type="ECO:0000256" key="4">
    <source>
        <dbReference type="ARBA" id="ARBA00022801"/>
    </source>
</evidence>
<evidence type="ECO:0000256" key="5">
    <source>
        <dbReference type="ARBA" id="ARBA00022806"/>
    </source>
</evidence>
<evidence type="ECO:0000256" key="11">
    <source>
        <dbReference type="SAM" id="MobiDB-lite"/>
    </source>
</evidence>
<keyword evidence="3" id="KW-0547">Nucleotide-binding</keyword>
<evidence type="ECO:0000313" key="16">
    <source>
        <dbReference type="EMBL" id="CAL1129968.1"/>
    </source>
</evidence>
<dbReference type="Pfam" id="PF04455">
    <property type="entry name" value="Saccharop_dh_N"/>
    <property type="match status" value="1"/>
</dbReference>
<name>A0A9P1FHP7_9DINO</name>
<dbReference type="PANTHER" id="PTHR47959">
    <property type="entry name" value="ATP-DEPENDENT RNA HELICASE RHLE-RELATED"/>
    <property type="match status" value="1"/>
</dbReference>
<evidence type="ECO:0000256" key="1">
    <source>
        <dbReference type="ARBA" id="ARBA00010379"/>
    </source>
</evidence>
<comment type="catalytic activity">
    <reaction evidence="9">
        <text>ATP + H2O = ADP + phosphate + H(+)</text>
        <dbReference type="Rhea" id="RHEA:13065"/>
        <dbReference type="ChEBI" id="CHEBI:15377"/>
        <dbReference type="ChEBI" id="CHEBI:15378"/>
        <dbReference type="ChEBI" id="CHEBI:30616"/>
        <dbReference type="ChEBI" id="CHEBI:43474"/>
        <dbReference type="ChEBI" id="CHEBI:456216"/>
        <dbReference type="EC" id="3.6.4.13"/>
    </reaction>
</comment>
<keyword evidence="4" id="KW-0378">Hydrolase</keyword>
<evidence type="ECO:0000256" key="6">
    <source>
        <dbReference type="ARBA" id="ARBA00022840"/>
    </source>
</evidence>
<dbReference type="InterPro" id="IPR032095">
    <property type="entry name" value="Sacchrp_dh-like_C"/>
</dbReference>
<dbReference type="Gene3D" id="3.30.360.10">
    <property type="entry name" value="Dihydrodipicolinate Reductase, domain 2"/>
    <property type="match status" value="1"/>
</dbReference>
<feature type="region of interest" description="Disordered" evidence="11">
    <location>
        <begin position="545"/>
        <end position="600"/>
    </location>
</feature>
<gene>
    <name evidence="15" type="ORF">C1SCF055_LOCUS4802</name>
</gene>
<dbReference type="InterPro" id="IPR001650">
    <property type="entry name" value="Helicase_C-like"/>
</dbReference>
<dbReference type="InterPro" id="IPR007545">
    <property type="entry name" value="LOR/SDH_bifunc_enz_cons_dom"/>
</dbReference>
<accession>A0A9P1FHP7</accession>
<dbReference type="OrthoDB" id="10261375at2759"/>
<reference evidence="16" key="2">
    <citation type="submission" date="2024-04" db="EMBL/GenBank/DDBJ databases">
        <authorList>
            <person name="Chen Y."/>
            <person name="Shah S."/>
            <person name="Dougan E. K."/>
            <person name="Thang M."/>
            <person name="Chan C."/>
        </authorList>
    </citation>
    <scope>NUCLEOTIDE SEQUENCE [LARGE SCALE GENOMIC DNA]</scope>
</reference>
<feature type="domain" description="Helicase ATP-binding" evidence="12">
    <location>
        <begin position="47"/>
        <end position="219"/>
    </location>
</feature>
<evidence type="ECO:0000256" key="7">
    <source>
        <dbReference type="ARBA" id="ARBA00022884"/>
    </source>
</evidence>
<evidence type="ECO:0000259" key="13">
    <source>
        <dbReference type="PROSITE" id="PS51194"/>
    </source>
</evidence>
<dbReference type="InterPro" id="IPR011545">
    <property type="entry name" value="DEAD/DEAH_box_helicase_dom"/>
</dbReference>
<feature type="short sequence motif" description="Q motif" evidence="10">
    <location>
        <begin position="16"/>
        <end position="44"/>
    </location>
</feature>
<evidence type="ECO:0000259" key="14">
    <source>
        <dbReference type="PROSITE" id="PS51195"/>
    </source>
</evidence>
<keyword evidence="5 17" id="KW-0347">Helicase</keyword>
<dbReference type="SMART" id="SM00487">
    <property type="entry name" value="DEXDc"/>
    <property type="match status" value="1"/>
</dbReference>
<evidence type="ECO:0000256" key="10">
    <source>
        <dbReference type="PROSITE-ProRule" id="PRU00552"/>
    </source>
</evidence>
<dbReference type="CDD" id="cd18787">
    <property type="entry name" value="SF2_C_DEAD"/>
    <property type="match status" value="1"/>
</dbReference>
<dbReference type="Gene3D" id="3.40.50.300">
    <property type="entry name" value="P-loop containing nucleotide triphosphate hydrolases"/>
    <property type="match status" value="2"/>
</dbReference>
<dbReference type="InterPro" id="IPR012541">
    <property type="entry name" value="DBP10_C"/>
</dbReference>
<evidence type="ECO:0000313" key="18">
    <source>
        <dbReference type="Proteomes" id="UP001152797"/>
    </source>
</evidence>
<feature type="domain" description="DEAD-box RNA helicase Q" evidence="14">
    <location>
        <begin position="16"/>
        <end position="44"/>
    </location>
</feature>
<dbReference type="GO" id="GO:0005730">
    <property type="term" value="C:nucleolus"/>
    <property type="evidence" value="ECO:0007669"/>
    <property type="project" value="UniProtKB-SubCell"/>
</dbReference>
<organism evidence="15">
    <name type="scientific">Cladocopium goreaui</name>
    <dbReference type="NCBI Taxonomy" id="2562237"/>
    <lineage>
        <taxon>Eukaryota</taxon>
        <taxon>Sar</taxon>
        <taxon>Alveolata</taxon>
        <taxon>Dinophyceae</taxon>
        <taxon>Suessiales</taxon>
        <taxon>Symbiodiniaceae</taxon>
        <taxon>Cladocopium</taxon>
    </lineage>
</organism>
<dbReference type="Gene3D" id="3.30.70.2690">
    <property type="entry name" value="LOR/SDH bifunctional enzyme, conserved domain"/>
    <property type="match status" value="1"/>
</dbReference>
<dbReference type="PROSITE" id="PS51194">
    <property type="entry name" value="HELICASE_CTER"/>
    <property type="match status" value="1"/>
</dbReference>
<keyword evidence="8" id="KW-0520">NAD</keyword>